<keyword evidence="3" id="KW-1185">Reference proteome</keyword>
<feature type="compositionally biased region" description="Polar residues" evidence="1">
    <location>
        <begin position="89"/>
        <end position="98"/>
    </location>
</feature>
<dbReference type="AlphaFoldDB" id="A0A9Q1BRH8"/>
<accession>A0A9Q1BRH8</accession>
<name>A0A9Q1BRH8_HOLLE</name>
<feature type="compositionally biased region" description="Low complexity" evidence="1">
    <location>
        <begin position="67"/>
        <end position="82"/>
    </location>
</feature>
<comment type="caution">
    <text evidence="2">The sequence shown here is derived from an EMBL/GenBank/DDBJ whole genome shotgun (WGS) entry which is preliminary data.</text>
</comment>
<sequence>MPISSSRQRLMPAAFEKPSAQSQPNLSIPKSHESIKKHARNAQRDKLTLPRINQLQIDDLVERQPHSKYPSFSSPFYKPSSPRHGGRSGTPSKKQAQTDPRREIAFKKIKVFSGPPELEPLTLVFSHSDESLSHQDVLHSIRKVGNVSTEDIRNIQFIHMNVVLGSAGVPSRWLIRVKGYEASQELLRAGLVIKGERINLRRCDDVNSEEYRAFVKRKTLLESDQHSEIQRLLVDNLS</sequence>
<reference evidence="2" key="1">
    <citation type="submission" date="2021-10" db="EMBL/GenBank/DDBJ databases">
        <title>Tropical sea cucumber genome reveals ecological adaptation and Cuvierian tubules defense mechanism.</title>
        <authorList>
            <person name="Chen T."/>
        </authorList>
    </citation>
    <scope>NUCLEOTIDE SEQUENCE</scope>
    <source>
        <strain evidence="2">Nanhai2018</strain>
        <tissue evidence="2">Muscle</tissue>
    </source>
</reference>
<dbReference type="PANTHER" id="PTHR37153:SF1">
    <property type="entry name" value="HYPOTHETICAL LOC292874"/>
    <property type="match status" value="1"/>
</dbReference>
<dbReference type="Proteomes" id="UP001152320">
    <property type="component" value="Chromosome 12"/>
</dbReference>
<protein>
    <submittedName>
        <fullName evidence="2">Uncharacterized protein</fullName>
    </submittedName>
</protein>
<proteinExistence type="predicted"/>
<organism evidence="2 3">
    <name type="scientific">Holothuria leucospilota</name>
    <name type="common">Black long sea cucumber</name>
    <name type="synonym">Mertensiothuria leucospilota</name>
    <dbReference type="NCBI Taxonomy" id="206669"/>
    <lineage>
        <taxon>Eukaryota</taxon>
        <taxon>Metazoa</taxon>
        <taxon>Echinodermata</taxon>
        <taxon>Eleutherozoa</taxon>
        <taxon>Echinozoa</taxon>
        <taxon>Holothuroidea</taxon>
        <taxon>Aspidochirotacea</taxon>
        <taxon>Aspidochirotida</taxon>
        <taxon>Holothuriidae</taxon>
        <taxon>Holothuria</taxon>
    </lineage>
</organism>
<feature type="region of interest" description="Disordered" evidence="1">
    <location>
        <begin position="1"/>
        <end position="101"/>
    </location>
</feature>
<gene>
    <name evidence="2" type="ORF">HOLleu_25044</name>
</gene>
<evidence type="ECO:0000256" key="1">
    <source>
        <dbReference type="SAM" id="MobiDB-lite"/>
    </source>
</evidence>
<dbReference type="Pfam" id="PF15876">
    <property type="entry name" value="DUF4732"/>
    <property type="match status" value="1"/>
</dbReference>
<dbReference type="OrthoDB" id="6076093at2759"/>
<evidence type="ECO:0000313" key="2">
    <source>
        <dbReference type="EMBL" id="KAJ8031743.1"/>
    </source>
</evidence>
<dbReference type="InterPro" id="IPR031746">
    <property type="entry name" value="DUF4732"/>
</dbReference>
<dbReference type="PANTHER" id="PTHR37153">
    <property type="entry name" value="CHROMOSOME 19 C19ORF81 HOMOLOG"/>
    <property type="match status" value="1"/>
</dbReference>
<feature type="compositionally biased region" description="Polar residues" evidence="1">
    <location>
        <begin position="19"/>
        <end position="28"/>
    </location>
</feature>
<dbReference type="EMBL" id="JAIZAY010000012">
    <property type="protein sequence ID" value="KAJ8031743.1"/>
    <property type="molecule type" value="Genomic_DNA"/>
</dbReference>
<evidence type="ECO:0000313" key="3">
    <source>
        <dbReference type="Proteomes" id="UP001152320"/>
    </source>
</evidence>
<feature type="compositionally biased region" description="Basic and acidic residues" evidence="1">
    <location>
        <begin position="30"/>
        <end position="48"/>
    </location>
</feature>